<evidence type="ECO:0000313" key="2">
    <source>
        <dbReference type="Proteomes" id="UP001302477"/>
    </source>
</evidence>
<proteinExistence type="predicted"/>
<dbReference type="RefSeq" id="WP_318954879.1">
    <property type="nucleotide sequence ID" value="NZ_CP137555.1"/>
</dbReference>
<evidence type="ECO:0000313" key="1">
    <source>
        <dbReference type="EMBL" id="WOX06423.1"/>
    </source>
</evidence>
<name>A0AAU0N1T4_9GAMM</name>
<gene>
    <name evidence="1" type="ORF">R5R33_04640</name>
</gene>
<dbReference type="AlphaFoldDB" id="A0AAU0N1T4"/>
<accession>A0AAU0N1T4</accession>
<dbReference type="EMBL" id="CP137555">
    <property type="protein sequence ID" value="WOX06423.1"/>
    <property type="molecule type" value="Genomic_DNA"/>
</dbReference>
<organism evidence="1 2">
    <name type="scientific">Microbulbifer pacificus</name>
    <dbReference type="NCBI Taxonomy" id="407164"/>
    <lineage>
        <taxon>Bacteria</taxon>
        <taxon>Pseudomonadati</taxon>
        <taxon>Pseudomonadota</taxon>
        <taxon>Gammaproteobacteria</taxon>
        <taxon>Cellvibrionales</taxon>
        <taxon>Microbulbiferaceae</taxon>
        <taxon>Microbulbifer</taxon>
    </lineage>
</organism>
<dbReference type="Proteomes" id="UP001302477">
    <property type="component" value="Chromosome"/>
</dbReference>
<reference evidence="1 2" key="1">
    <citation type="submission" date="2023-10" db="EMBL/GenBank/DDBJ databases">
        <title>Description of Microbulbifer bruguierae sp. nov., isolated from the sediments of mangrove plant Bruguiera sexangula and comparative genomic analyses of the genus Microbulbifer.</title>
        <authorList>
            <person name="Long M."/>
        </authorList>
    </citation>
    <scope>NUCLEOTIDE SEQUENCE [LARGE SCALE GENOMIC DNA]</scope>
    <source>
        <strain evidence="1 2">SPO729</strain>
    </source>
</reference>
<dbReference type="KEGG" id="mpaf:R5R33_04640"/>
<keyword evidence="2" id="KW-1185">Reference proteome</keyword>
<protein>
    <submittedName>
        <fullName evidence="1">Uncharacterized protein</fullName>
    </submittedName>
</protein>
<sequence length="58" mass="6410">MRSELGQALSFLLNVALLGGMQVIRSVLDWMNFVRKQLEEQVFSGFLKVGTAIAIPSV</sequence>